<dbReference type="Pfam" id="PF00296">
    <property type="entry name" value="Bac_luciferase"/>
    <property type="match status" value="1"/>
</dbReference>
<evidence type="ECO:0000256" key="3">
    <source>
        <dbReference type="ARBA" id="ARBA00023002"/>
    </source>
</evidence>
<dbReference type="InterPro" id="IPR011251">
    <property type="entry name" value="Luciferase-like_dom"/>
</dbReference>
<feature type="binding site" evidence="6">
    <location>
        <position position="231"/>
    </location>
    <ligand>
        <name>FMN</name>
        <dbReference type="ChEBI" id="CHEBI:58210"/>
    </ligand>
</feature>
<feature type="binding site" evidence="6">
    <location>
        <position position="61"/>
    </location>
    <ligand>
        <name>FMN</name>
        <dbReference type="ChEBI" id="CHEBI:58210"/>
    </ligand>
</feature>
<evidence type="ECO:0000313" key="8">
    <source>
        <dbReference type="EMBL" id="PTL72127.1"/>
    </source>
</evidence>
<feature type="binding site" evidence="6">
    <location>
        <position position="157"/>
    </location>
    <ligand>
        <name>FMN</name>
        <dbReference type="ChEBI" id="CHEBI:58210"/>
    </ligand>
</feature>
<proteinExistence type="inferred from homology"/>
<evidence type="ECO:0000256" key="5">
    <source>
        <dbReference type="ARBA" id="ARBA00033748"/>
    </source>
</evidence>
<dbReference type="PANTHER" id="PTHR30011:SF16">
    <property type="entry name" value="C2H2 FINGER DOMAIN TRANSCRIPTION FACTOR (EUROFUNG)-RELATED"/>
    <property type="match status" value="1"/>
</dbReference>
<accession>A0A2T4URH4</accession>
<feature type="domain" description="Luciferase-like" evidence="7">
    <location>
        <begin position="31"/>
        <end position="392"/>
    </location>
</feature>
<sequence length="456" mass="50577">MTRPPRPLLFNAFVMNTPSHLHHGQWRRPEARHGSFEDLAFWVETARTLERGVFDAIFFADVVGTYGAVGASLEVNAREGLQLPTNDPSILLAALIGSTEHLGLAMTSSILQAHPFEFARRMSTLDHLSKGRVAWNIVTSYQENAARNFGLDRLTEHDARYAQAEEYLDVVYKLWEGSWDDDASVRDKAGAFSRPEAVHRIDHVGEHYRVEGPHLSAPSPQRTPFLFQAGSSPAGRAFAARHAEAQFVGGSTLEQTRELIASTRALTEATGRRGDDVLFFSPLSVVVGSTEREAREREAELDARTSVDAHLLHAGLSVDQADGTPFPPDTRLRDITTNGNRSTLESMIRLLPERDATVADLARLAVRRHPRVVGTPEQIADRLGELRDAGVDGINLAHWTLPDSYVEFVDEVMPVLRSRGLARTEYSRGGLRERLTGSAQVNPRHPAARYRGAFRD</sequence>
<dbReference type="Proteomes" id="UP000241085">
    <property type="component" value="Unassembled WGS sequence"/>
</dbReference>
<comment type="caution">
    <text evidence="8">The sequence shown here is derived from an EMBL/GenBank/DDBJ whole genome shotgun (WGS) entry which is preliminary data.</text>
</comment>
<reference evidence="8 9" key="1">
    <citation type="submission" date="2018-03" db="EMBL/GenBank/DDBJ databases">
        <title>Bacteriophage NCPPB3778 and a type I-E CRISPR drive the evolution of the US Biological Select Agent, Rathayibacter toxicus.</title>
        <authorList>
            <person name="Davis E.W.II."/>
            <person name="Tabima J.F."/>
            <person name="Weisberg A.J."/>
            <person name="Dantas Lopes L."/>
            <person name="Wiseman M.S."/>
            <person name="Wiseman M.S."/>
            <person name="Pupko T."/>
            <person name="Belcher M.S."/>
            <person name="Sechler A.J."/>
            <person name="Tancos M.A."/>
            <person name="Schroeder B.K."/>
            <person name="Murray T.D."/>
            <person name="Luster D.G."/>
            <person name="Schneider W.L."/>
            <person name="Rogers E."/>
            <person name="Andreote F.D."/>
            <person name="Grunwald N.J."/>
            <person name="Putnam M.L."/>
            <person name="Chang J.H."/>
        </authorList>
    </citation>
    <scope>NUCLEOTIDE SEQUENCE [LARGE SCALE GENOMIC DNA]</scope>
    <source>
        <strain evidence="8 9">DSM 15933</strain>
    </source>
</reference>
<dbReference type="PANTHER" id="PTHR30011">
    <property type="entry name" value="ALKANESULFONATE MONOOXYGENASE-RELATED"/>
    <property type="match status" value="1"/>
</dbReference>
<dbReference type="NCBIfam" id="TIGR03860">
    <property type="entry name" value="FMN_nitrolo"/>
    <property type="match status" value="1"/>
</dbReference>
<feature type="binding site" evidence="6">
    <location>
        <position position="107"/>
    </location>
    <ligand>
        <name>FMN</name>
        <dbReference type="ChEBI" id="CHEBI:58210"/>
    </ligand>
</feature>
<evidence type="ECO:0000256" key="4">
    <source>
        <dbReference type="ARBA" id="ARBA00023033"/>
    </source>
</evidence>
<dbReference type="PIRSF" id="PIRSF000337">
    <property type="entry name" value="NTA_MOA"/>
    <property type="match status" value="1"/>
</dbReference>
<keyword evidence="1 6" id="KW-0285">Flavoprotein</keyword>
<protein>
    <submittedName>
        <fullName evidence="8">LLM class flavin-dependent oxidoreductase</fullName>
    </submittedName>
</protein>
<dbReference type="GO" id="GO:0016705">
    <property type="term" value="F:oxidoreductase activity, acting on paired donors, with incorporation or reduction of molecular oxygen"/>
    <property type="evidence" value="ECO:0007669"/>
    <property type="project" value="InterPro"/>
</dbReference>
<feature type="binding site" evidence="6">
    <location>
        <position position="232"/>
    </location>
    <ligand>
        <name>FMN</name>
        <dbReference type="ChEBI" id="CHEBI:58210"/>
    </ligand>
</feature>
<keyword evidence="2 6" id="KW-0288">FMN</keyword>
<keyword evidence="9" id="KW-1185">Reference proteome</keyword>
<comment type="similarity">
    <text evidence="5">Belongs to the NtaA/SnaA/DszA monooxygenase family.</text>
</comment>
<name>A0A2T4URH4_9MICO</name>
<gene>
    <name evidence="8" type="ORF">C1I63_04235</name>
</gene>
<keyword evidence="4" id="KW-0503">Monooxygenase</keyword>
<organism evidence="8 9">
    <name type="scientific">Rathayibacter caricis DSM 15933</name>
    <dbReference type="NCBI Taxonomy" id="1328867"/>
    <lineage>
        <taxon>Bacteria</taxon>
        <taxon>Bacillati</taxon>
        <taxon>Actinomycetota</taxon>
        <taxon>Actinomycetes</taxon>
        <taxon>Micrococcales</taxon>
        <taxon>Microbacteriaceae</taxon>
        <taxon>Rathayibacter</taxon>
    </lineage>
</organism>
<evidence type="ECO:0000256" key="2">
    <source>
        <dbReference type="ARBA" id="ARBA00022643"/>
    </source>
</evidence>
<dbReference type="InterPro" id="IPR036661">
    <property type="entry name" value="Luciferase-like_sf"/>
</dbReference>
<dbReference type="InterPro" id="IPR051260">
    <property type="entry name" value="Diverse_substr_monoxygenases"/>
</dbReference>
<dbReference type="AlphaFoldDB" id="A0A2T4URH4"/>
<feature type="binding site" evidence="6">
    <location>
        <position position="161"/>
    </location>
    <ligand>
        <name>FMN</name>
        <dbReference type="ChEBI" id="CHEBI:58210"/>
    </ligand>
</feature>
<dbReference type="SUPFAM" id="SSF51679">
    <property type="entry name" value="Bacterial luciferase-like"/>
    <property type="match status" value="1"/>
</dbReference>
<evidence type="ECO:0000256" key="1">
    <source>
        <dbReference type="ARBA" id="ARBA00022630"/>
    </source>
</evidence>
<keyword evidence="3" id="KW-0560">Oxidoreductase</keyword>
<dbReference type="GO" id="GO:0004497">
    <property type="term" value="F:monooxygenase activity"/>
    <property type="evidence" value="ECO:0007669"/>
    <property type="project" value="UniProtKB-KW"/>
</dbReference>
<evidence type="ECO:0000259" key="7">
    <source>
        <dbReference type="Pfam" id="PF00296"/>
    </source>
</evidence>
<dbReference type="InterPro" id="IPR016215">
    <property type="entry name" value="NTA_MOA"/>
</dbReference>
<dbReference type="RefSeq" id="WP_107573895.1">
    <property type="nucleotide sequence ID" value="NZ_PZPL01000001.1"/>
</dbReference>
<dbReference type="Gene3D" id="3.20.20.30">
    <property type="entry name" value="Luciferase-like domain"/>
    <property type="match status" value="1"/>
</dbReference>
<evidence type="ECO:0000256" key="6">
    <source>
        <dbReference type="PIRSR" id="PIRSR000337-1"/>
    </source>
</evidence>
<dbReference type="EMBL" id="PZPL01000001">
    <property type="protein sequence ID" value="PTL72127.1"/>
    <property type="molecule type" value="Genomic_DNA"/>
</dbReference>
<evidence type="ECO:0000313" key="9">
    <source>
        <dbReference type="Proteomes" id="UP000241085"/>
    </source>
</evidence>